<reference evidence="2 3" key="1">
    <citation type="submission" date="2024-03" db="EMBL/GenBank/DDBJ databases">
        <authorList>
            <person name="Jo J.-H."/>
        </authorList>
    </citation>
    <scope>NUCLEOTIDE SEQUENCE [LARGE SCALE GENOMIC DNA]</scope>
    <source>
        <strain evidence="2 3">AS3R-12</strain>
    </source>
</reference>
<protein>
    <submittedName>
        <fullName evidence="2">Amidohydrolase family protein</fullName>
    </submittedName>
</protein>
<dbReference type="SUPFAM" id="SSF51556">
    <property type="entry name" value="Metallo-dependent hydrolases"/>
    <property type="match status" value="1"/>
</dbReference>
<name>A0ABU8S7V9_9SPHN</name>
<comment type="caution">
    <text evidence="2">The sequence shown here is derived from an EMBL/GenBank/DDBJ whole genome shotgun (WGS) entry which is preliminary data.</text>
</comment>
<dbReference type="Gene3D" id="3.20.20.140">
    <property type="entry name" value="Metal-dependent hydrolases"/>
    <property type="match status" value="2"/>
</dbReference>
<dbReference type="PANTHER" id="PTHR22642">
    <property type="entry name" value="IMIDAZOLONEPROPIONASE"/>
    <property type="match status" value="1"/>
</dbReference>
<dbReference type="RefSeq" id="WP_339966426.1">
    <property type="nucleotide sequence ID" value="NZ_JBBHJY010000003.1"/>
</dbReference>
<organism evidence="2 3">
    <name type="scientific">Novosphingobium aquae</name>
    <dbReference type="NCBI Taxonomy" id="3133435"/>
    <lineage>
        <taxon>Bacteria</taxon>
        <taxon>Pseudomonadati</taxon>
        <taxon>Pseudomonadota</taxon>
        <taxon>Alphaproteobacteria</taxon>
        <taxon>Sphingomonadales</taxon>
        <taxon>Sphingomonadaceae</taxon>
        <taxon>Novosphingobium</taxon>
    </lineage>
</organism>
<dbReference type="Proteomes" id="UP001379235">
    <property type="component" value="Unassembled WGS sequence"/>
</dbReference>
<dbReference type="Gene3D" id="3.10.310.70">
    <property type="match status" value="1"/>
</dbReference>
<dbReference type="InterPro" id="IPR013108">
    <property type="entry name" value="Amidohydro_3"/>
</dbReference>
<evidence type="ECO:0000259" key="1">
    <source>
        <dbReference type="Pfam" id="PF07969"/>
    </source>
</evidence>
<evidence type="ECO:0000313" key="2">
    <source>
        <dbReference type="EMBL" id="MEJ6010033.1"/>
    </source>
</evidence>
<dbReference type="EMBL" id="JBBHJY010000003">
    <property type="protein sequence ID" value="MEJ6010033.1"/>
    <property type="molecule type" value="Genomic_DNA"/>
</dbReference>
<sequence>MLIQNAEVWQTGLADLRADNSGIVAIGLLSPQAGEEVIDAGGAALLPGLHDHHIHLAATAVRRQSIVCGPPEVRAAADLAGRLQSAPGNGWLRGILYHESVAGLPDARELDALCSHRPLRIQHRSGRMWLFNSAGLELILTQDMPPPGLDMEHGKPTGRLFDEDTWLRTKLGNSPPDFTAVSGELAAFGVTGLTDMSPSNGPVMDVHFAKEQAAGRLLQTVRLAGTLALGSGPAKLHLHENALPDFDETVAFVRAAHAARRPVASHCTTETELVFALAAIAEAGTLRGDRIEHAGIARDSHIAQMAELGLAVCGQPHFIAERGDQYLTDVEPDLIPLLYRQASFLKAGLPLSAGSDAPFGSLDPWLAMQSAMTRQTAEGRSIGAQETLTPEQAVALYLADPDDLSRQRTLEIGAPADLCLLNQPWQTARKSLKSHLVRATFIGGKLVHQSPGEGFAGVQAPT</sequence>
<dbReference type="SUPFAM" id="SSF51338">
    <property type="entry name" value="Composite domain of metallo-dependent hydrolases"/>
    <property type="match status" value="1"/>
</dbReference>
<keyword evidence="3" id="KW-1185">Reference proteome</keyword>
<dbReference type="Pfam" id="PF07969">
    <property type="entry name" value="Amidohydro_3"/>
    <property type="match status" value="1"/>
</dbReference>
<dbReference type="InterPro" id="IPR032466">
    <property type="entry name" value="Metal_Hydrolase"/>
</dbReference>
<gene>
    <name evidence="2" type="ORF">WG900_08870</name>
</gene>
<evidence type="ECO:0000313" key="3">
    <source>
        <dbReference type="Proteomes" id="UP001379235"/>
    </source>
</evidence>
<dbReference type="InterPro" id="IPR011059">
    <property type="entry name" value="Metal-dep_hydrolase_composite"/>
</dbReference>
<dbReference type="Gene3D" id="2.30.40.10">
    <property type="entry name" value="Urease, subunit C, domain 1"/>
    <property type="match status" value="1"/>
</dbReference>
<accession>A0ABU8S7V9</accession>
<proteinExistence type="predicted"/>
<dbReference type="PANTHER" id="PTHR22642:SF2">
    <property type="entry name" value="PROTEIN LONG AFTER FAR-RED 3"/>
    <property type="match status" value="1"/>
</dbReference>
<feature type="domain" description="Amidohydrolase 3" evidence="1">
    <location>
        <begin position="36"/>
        <end position="448"/>
    </location>
</feature>